<proteinExistence type="predicted"/>
<organism evidence="1 2">
    <name type="scientific">Ixodes persulcatus</name>
    <name type="common">Taiga tick</name>
    <dbReference type="NCBI Taxonomy" id="34615"/>
    <lineage>
        <taxon>Eukaryota</taxon>
        <taxon>Metazoa</taxon>
        <taxon>Ecdysozoa</taxon>
        <taxon>Arthropoda</taxon>
        <taxon>Chelicerata</taxon>
        <taxon>Arachnida</taxon>
        <taxon>Acari</taxon>
        <taxon>Parasitiformes</taxon>
        <taxon>Ixodida</taxon>
        <taxon>Ixodoidea</taxon>
        <taxon>Ixodidae</taxon>
        <taxon>Ixodinae</taxon>
        <taxon>Ixodes</taxon>
    </lineage>
</organism>
<gene>
    <name evidence="1" type="ORF">HPB47_025818</name>
</gene>
<evidence type="ECO:0000313" key="1">
    <source>
        <dbReference type="EMBL" id="KAG0427144.1"/>
    </source>
</evidence>
<keyword evidence="2" id="KW-1185">Reference proteome</keyword>
<protein>
    <submittedName>
        <fullName evidence="1">Uncharacterized protein</fullName>
    </submittedName>
</protein>
<accession>A0AC60Q1S3</accession>
<name>A0AC60Q1S3_IXOPE</name>
<comment type="caution">
    <text evidence="1">The sequence shown here is derived from an EMBL/GenBank/DDBJ whole genome shotgun (WGS) entry which is preliminary data.</text>
</comment>
<reference evidence="1 2" key="1">
    <citation type="journal article" date="2020" name="Cell">
        <title>Large-Scale Comparative Analyses of Tick Genomes Elucidate Their Genetic Diversity and Vector Capacities.</title>
        <authorList>
            <consortium name="Tick Genome and Microbiome Consortium (TIGMIC)"/>
            <person name="Jia N."/>
            <person name="Wang J."/>
            <person name="Shi W."/>
            <person name="Du L."/>
            <person name="Sun Y."/>
            <person name="Zhan W."/>
            <person name="Jiang J.F."/>
            <person name="Wang Q."/>
            <person name="Zhang B."/>
            <person name="Ji P."/>
            <person name="Bell-Sakyi L."/>
            <person name="Cui X.M."/>
            <person name="Yuan T.T."/>
            <person name="Jiang B.G."/>
            <person name="Yang W.F."/>
            <person name="Lam T.T."/>
            <person name="Chang Q.C."/>
            <person name="Ding S.J."/>
            <person name="Wang X.J."/>
            <person name="Zhu J.G."/>
            <person name="Ruan X.D."/>
            <person name="Zhao L."/>
            <person name="Wei J.T."/>
            <person name="Ye R.Z."/>
            <person name="Que T.C."/>
            <person name="Du C.H."/>
            <person name="Zhou Y.H."/>
            <person name="Cheng J.X."/>
            <person name="Dai P.F."/>
            <person name="Guo W.B."/>
            <person name="Han X.H."/>
            <person name="Huang E.J."/>
            <person name="Li L.F."/>
            <person name="Wei W."/>
            <person name="Gao Y.C."/>
            <person name="Liu J.Z."/>
            <person name="Shao H.Z."/>
            <person name="Wang X."/>
            <person name="Wang C.C."/>
            <person name="Yang T.C."/>
            <person name="Huo Q.B."/>
            <person name="Li W."/>
            <person name="Chen H.Y."/>
            <person name="Chen S.E."/>
            <person name="Zhou L.G."/>
            <person name="Ni X.B."/>
            <person name="Tian J.H."/>
            <person name="Sheng Y."/>
            <person name="Liu T."/>
            <person name="Pan Y.S."/>
            <person name="Xia L.Y."/>
            <person name="Li J."/>
            <person name="Zhao F."/>
            <person name="Cao W.C."/>
        </authorList>
    </citation>
    <scope>NUCLEOTIDE SEQUENCE [LARGE SCALE GENOMIC DNA]</scope>
    <source>
        <strain evidence="1">Iper-2018</strain>
    </source>
</reference>
<dbReference type="Proteomes" id="UP000805193">
    <property type="component" value="Unassembled WGS sequence"/>
</dbReference>
<dbReference type="EMBL" id="JABSTQ010009654">
    <property type="protein sequence ID" value="KAG0427144.1"/>
    <property type="molecule type" value="Genomic_DNA"/>
</dbReference>
<evidence type="ECO:0000313" key="2">
    <source>
        <dbReference type="Proteomes" id="UP000805193"/>
    </source>
</evidence>
<sequence>MKESVAELEEKGPGPRFTTVTKEGDHDSIPCLAFPDDLVLLAESEGDMQHLVDICAQARTGALLTEKKRQQFFGEGATCRLCGLEDEDLEHVFYRRNCVTGSKVELFDSTSTESEDGAPEYESSHEHRNAALVAPRQSYSVLEYRRDSTMETYLAQVGRLRLADLWQRKLHGALPAASQTSGTVNFWTSPRKATAVRHWACASRA</sequence>